<evidence type="ECO:0000256" key="1">
    <source>
        <dbReference type="ARBA" id="ARBA00004429"/>
    </source>
</evidence>
<dbReference type="InterPro" id="IPR023171">
    <property type="entry name" value="Na/H_antiporter_dom_sf"/>
</dbReference>
<keyword evidence="5 6" id="KW-0472">Membrane</keyword>
<evidence type="ECO:0000313" key="7">
    <source>
        <dbReference type="EMBL" id="PQL95047.1"/>
    </source>
</evidence>
<comment type="function">
    <text evidence="6">Na(+)/H(+) antiporter that extrudes sodium in exchange for external protons.</text>
</comment>
<feature type="transmembrane region" description="Helical" evidence="6">
    <location>
        <begin position="370"/>
        <end position="389"/>
    </location>
</feature>
<dbReference type="GO" id="GO:0006885">
    <property type="term" value="P:regulation of pH"/>
    <property type="evidence" value="ECO:0007669"/>
    <property type="project" value="UniProtKB-UniRule"/>
</dbReference>
<evidence type="ECO:0000313" key="8">
    <source>
        <dbReference type="Proteomes" id="UP000238042"/>
    </source>
</evidence>
<proteinExistence type="inferred from homology"/>
<organism evidence="7 8">
    <name type="scientific">Apibacter adventoris</name>
    <dbReference type="NCBI Taxonomy" id="1679466"/>
    <lineage>
        <taxon>Bacteria</taxon>
        <taxon>Pseudomonadati</taxon>
        <taxon>Bacteroidota</taxon>
        <taxon>Flavobacteriia</taxon>
        <taxon>Flavobacteriales</taxon>
        <taxon>Weeksellaceae</taxon>
        <taxon>Apibacter</taxon>
    </lineage>
</organism>
<keyword evidence="6" id="KW-0406">Ion transport</keyword>
<dbReference type="NCBIfam" id="NF007111">
    <property type="entry name" value="PRK09560.1"/>
    <property type="match status" value="1"/>
</dbReference>
<dbReference type="PANTHER" id="PTHR30341">
    <property type="entry name" value="SODIUM ION/PROTON ANTIPORTER NHAA-RELATED"/>
    <property type="match status" value="1"/>
</dbReference>
<evidence type="ECO:0000256" key="3">
    <source>
        <dbReference type="ARBA" id="ARBA00022692"/>
    </source>
</evidence>
<keyword evidence="2 6" id="KW-1003">Cell membrane</keyword>
<feature type="transmembrane region" description="Helical" evidence="6">
    <location>
        <begin position="217"/>
        <end position="247"/>
    </location>
</feature>
<name>A0A2S8AFR0_9FLAO</name>
<reference evidence="7 8" key="1">
    <citation type="submission" date="2018-02" db="EMBL/GenBank/DDBJ databases">
        <title>Genome sequences of Apibacter spp., gut symbionts of Asian honey bees.</title>
        <authorList>
            <person name="Kwong W.K."/>
            <person name="Steele M.I."/>
            <person name="Moran N.A."/>
        </authorList>
    </citation>
    <scope>NUCLEOTIDE SEQUENCE [LARGE SCALE GENOMIC DNA]</scope>
    <source>
        <strain evidence="8">wkB301</strain>
    </source>
</reference>
<feature type="transmembrane region" description="Helical" evidence="6">
    <location>
        <begin position="20"/>
        <end position="41"/>
    </location>
</feature>
<sequence>MNRLSKSFINFFQKEQSTGILLILCTLISLIIANSPVQIFYLELWEIPVRLQFGDFNFFNFHGKPLTFETFINEALMAVFFLSVGLEIKREIYAGELANLKKALLPIMGALGGMIIPAFIYMLFNYGTQTQSGAGIPMATDIAFALGVLSLLGKRVPGALKVFLTALAVIDDFGAIVVIALFYTQDLSVLHLSIALMIWGVLLFLNKVKIYSLIPYLVGGIFMWYFMLNSGVHATISGVLLAFAIPFQKGEKKVNFSKLQHSLHRPVNYIILPLFALANTAIVVNSDIQNIFTQRYSQGIFFGLFLGKPLGIMLFSILACVGKISKLPEGVLWKQMLGVGFLGGIGFTMSIFITLLAFDPISQQYYINHAKFIILTTSLCSAFVGYFYLKKILF</sequence>
<keyword evidence="8" id="KW-1185">Reference proteome</keyword>
<dbReference type="Gene3D" id="1.20.1530.10">
    <property type="entry name" value="Na+/H+ antiporter like domain"/>
    <property type="match status" value="1"/>
</dbReference>
<dbReference type="HAMAP" id="MF_01844">
    <property type="entry name" value="NhaA"/>
    <property type="match status" value="1"/>
</dbReference>
<dbReference type="AlphaFoldDB" id="A0A2S8AFR0"/>
<dbReference type="NCBIfam" id="TIGR00773">
    <property type="entry name" value="NhaA"/>
    <property type="match status" value="1"/>
</dbReference>
<comment type="caution">
    <text evidence="7">The sequence shown here is derived from an EMBL/GenBank/DDBJ whole genome shotgun (WGS) entry which is preliminary data.</text>
</comment>
<dbReference type="GO" id="GO:0005886">
    <property type="term" value="C:plasma membrane"/>
    <property type="evidence" value="ECO:0007669"/>
    <property type="project" value="UniProtKB-SubCell"/>
</dbReference>
<dbReference type="OrthoDB" id="9808135at2"/>
<keyword evidence="6" id="KW-0050">Antiport</keyword>
<dbReference type="EMBL" id="PSZM01000002">
    <property type="protein sequence ID" value="PQL95047.1"/>
    <property type="molecule type" value="Genomic_DNA"/>
</dbReference>
<feature type="transmembrane region" description="Helical" evidence="6">
    <location>
        <begin position="136"/>
        <end position="153"/>
    </location>
</feature>
<keyword evidence="3 6" id="KW-0812">Transmembrane</keyword>
<comment type="catalytic activity">
    <reaction evidence="6">
        <text>Na(+)(in) + 2 H(+)(out) = Na(+)(out) + 2 H(+)(in)</text>
        <dbReference type="Rhea" id="RHEA:29251"/>
        <dbReference type="ChEBI" id="CHEBI:15378"/>
        <dbReference type="ChEBI" id="CHEBI:29101"/>
    </reaction>
</comment>
<keyword evidence="6" id="KW-0813">Transport</keyword>
<comment type="subcellular location">
    <subcellularLocation>
        <location evidence="1">Cell inner membrane</location>
        <topology evidence="1">Multi-pass membrane protein</topology>
    </subcellularLocation>
    <subcellularLocation>
        <location evidence="6">Cell membrane</location>
        <topology evidence="6">Multi-pass membrane protein</topology>
    </subcellularLocation>
</comment>
<feature type="transmembrane region" description="Helical" evidence="6">
    <location>
        <begin position="336"/>
        <end position="358"/>
    </location>
</feature>
<dbReference type="RefSeq" id="WP_105245759.1">
    <property type="nucleotide sequence ID" value="NZ_PSZM01000002.1"/>
</dbReference>
<gene>
    <name evidence="6 7" type="primary">nhaA</name>
    <name evidence="7" type="ORF">C4S77_02205</name>
</gene>
<accession>A0A2S8AFR0</accession>
<dbReference type="GO" id="GO:0015385">
    <property type="term" value="F:sodium:proton antiporter activity"/>
    <property type="evidence" value="ECO:0007669"/>
    <property type="project" value="UniProtKB-UniRule"/>
</dbReference>
<comment type="similarity">
    <text evidence="6">Belongs to the NhaA Na(+)/H(+) (TC 2.A.33) antiporter family.</text>
</comment>
<keyword evidence="6" id="KW-0739">Sodium transport</keyword>
<evidence type="ECO:0000256" key="5">
    <source>
        <dbReference type="ARBA" id="ARBA00023136"/>
    </source>
</evidence>
<keyword evidence="4 6" id="KW-1133">Transmembrane helix</keyword>
<feature type="transmembrane region" description="Helical" evidence="6">
    <location>
        <begin position="300"/>
        <end position="324"/>
    </location>
</feature>
<dbReference type="InterPro" id="IPR004670">
    <property type="entry name" value="NhaA"/>
</dbReference>
<evidence type="ECO:0000256" key="2">
    <source>
        <dbReference type="ARBA" id="ARBA00022475"/>
    </source>
</evidence>
<dbReference type="NCBIfam" id="NF007112">
    <property type="entry name" value="PRK09561.1"/>
    <property type="match status" value="1"/>
</dbReference>
<dbReference type="PANTHER" id="PTHR30341:SF0">
    <property type="entry name" value="NA(+)_H(+) ANTIPORTER NHAA"/>
    <property type="match status" value="1"/>
</dbReference>
<feature type="transmembrane region" description="Helical" evidence="6">
    <location>
        <begin position="189"/>
        <end position="205"/>
    </location>
</feature>
<evidence type="ECO:0000256" key="4">
    <source>
        <dbReference type="ARBA" id="ARBA00022989"/>
    </source>
</evidence>
<feature type="transmembrane region" description="Helical" evidence="6">
    <location>
        <begin position="103"/>
        <end position="124"/>
    </location>
</feature>
<keyword evidence="6" id="KW-0915">Sodium</keyword>
<dbReference type="Proteomes" id="UP000238042">
    <property type="component" value="Unassembled WGS sequence"/>
</dbReference>
<feature type="transmembrane region" description="Helical" evidence="6">
    <location>
        <begin position="61"/>
        <end position="82"/>
    </location>
</feature>
<protein>
    <recommendedName>
        <fullName evidence="6">Na(+)/H(+) antiporter NhaA</fullName>
    </recommendedName>
    <alternativeName>
        <fullName evidence="6">Sodium/proton antiporter NhaA</fullName>
    </alternativeName>
</protein>
<feature type="transmembrane region" description="Helical" evidence="6">
    <location>
        <begin position="162"/>
        <end position="183"/>
    </location>
</feature>
<dbReference type="Pfam" id="PF06965">
    <property type="entry name" value="Na_H_antiport_1"/>
    <property type="match status" value="1"/>
</dbReference>
<evidence type="ECO:0000256" key="6">
    <source>
        <dbReference type="HAMAP-Rule" id="MF_01844"/>
    </source>
</evidence>
<feature type="transmembrane region" description="Helical" evidence="6">
    <location>
        <begin position="267"/>
        <end position="288"/>
    </location>
</feature>